<dbReference type="SUPFAM" id="SSF103025">
    <property type="entry name" value="Folate-binding domain"/>
    <property type="match status" value="1"/>
</dbReference>
<dbReference type="Pfam" id="PF25455">
    <property type="entry name" value="Beta-barrel_CAF17_C"/>
    <property type="match status" value="1"/>
</dbReference>
<dbReference type="GO" id="GO:0005759">
    <property type="term" value="C:mitochondrial matrix"/>
    <property type="evidence" value="ECO:0007669"/>
    <property type="project" value="TreeGrafter"/>
</dbReference>
<dbReference type="PANTHER" id="PTHR22602">
    <property type="entry name" value="TRANSFERASE CAF17, MITOCHONDRIAL-RELATED"/>
    <property type="match status" value="1"/>
</dbReference>
<evidence type="ECO:0000256" key="1">
    <source>
        <dbReference type="ARBA" id="ARBA00004173"/>
    </source>
</evidence>
<sequence>YDILLYKITNEEYFVEYDSTAVEYLHKHLFMYRLRKNVEIQPVNDFTPWVIYPESDQKSSELLPYLDTLEKFSTKQEGVITSVIDPRTSLLGIRVVTKKDSNLLTMLTHDSFKFTEGHSFRINRYKLGIGEGVIDHPPGVCLPQDTNVDFLNGVSFSKGCYIGQELTARLHFTMNIAKRLMPIVFEAKDNYPEFSPEASIVNEKDEKLGRLRSNLGQLGL</sequence>
<keyword evidence="3" id="KW-0496">Mitochondrion</keyword>
<evidence type="ECO:0000256" key="3">
    <source>
        <dbReference type="ARBA" id="ARBA00023128"/>
    </source>
</evidence>
<dbReference type="InterPro" id="IPR045179">
    <property type="entry name" value="YgfZ/GcvT"/>
</dbReference>
<dbReference type="InterPro" id="IPR057460">
    <property type="entry name" value="CAF17_C"/>
</dbReference>
<dbReference type="InterPro" id="IPR027266">
    <property type="entry name" value="TrmE/GcvT-like"/>
</dbReference>
<dbReference type="Gene3D" id="3.30.1360.120">
    <property type="entry name" value="Probable tRNA modification gtpase trme, domain 1"/>
    <property type="match status" value="1"/>
</dbReference>
<protein>
    <submittedName>
        <fullName evidence="5">Isolate G1985 uncharacterized protein ISCW001949-like protein protein</fullName>
    </submittedName>
</protein>
<evidence type="ECO:0000259" key="4">
    <source>
        <dbReference type="Pfam" id="PF25455"/>
    </source>
</evidence>
<reference evidence="5" key="1">
    <citation type="journal article" date="2015" name="Mol. Ecol.">
        <title>High-stakes species delimitation in eyeless cave spiders (Cicurina, Dictynidae, Araneae) from central Texas.</title>
        <authorList>
            <person name="Hedin M."/>
        </authorList>
    </citation>
    <scope>NUCLEOTIDE SEQUENCE</scope>
    <source>
        <strain evidence="5">G1985</strain>
    </source>
</reference>
<evidence type="ECO:0000256" key="2">
    <source>
        <dbReference type="ARBA" id="ARBA00022946"/>
    </source>
</evidence>
<proteinExistence type="predicted"/>
<feature type="non-terminal residue" evidence="5">
    <location>
        <position position="220"/>
    </location>
</feature>
<feature type="non-terminal residue" evidence="5">
    <location>
        <position position="1"/>
    </location>
</feature>
<dbReference type="NCBIfam" id="TIGR03317">
    <property type="entry name" value="ygfZ_signature"/>
    <property type="match status" value="1"/>
</dbReference>
<evidence type="ECO:0000313" key="5">
    <source>
        <dbReference type="EMBL" id="AIZ98644.1"/>
    </source>
</evidence>
<dbReference type="InterPro" id="IPR017703">
    <property type="entry name" value="YgfZ/GCV_T_CS"/>
</dbReference>
<dbReference type="AlphaFoldDB" id="A0A0A7NXR2"/>
<organism evidence="5">
    <name type="scientific">Cicurina travisae</name>
    <dbReference type="NCBI Taxonomy" id="296703"/>
    <lineage>
        <taxon>Eukaryota</taxon>
        <taxon>Metazoa</taxon>
        <taxon>Ecdysozoa</taxon>
        <taxon>Arthropoda</taxon>
        <taxon>Chelicerata</taxon>
        <taxon>Arachnida</taxon>
        <taxon>Araneae</taxon>
        <taxon>Araneomorphae</taxon>
        <taxon>Entelegynae</taxon>
        <taxon>Dictynoidea</taxon>
        <taxon>Dictynidae</taxon>
        <taxon>Cicurina</taxon>
    </lineage>
</organism>
<dbReference type="EMBL" id="KP222045">
    <property type="protein sequence ID" value="AIZ98644.1"/>
    <property type="molecule type" value="Genomic_DNA"/>
</dbReference>
<comment type="subcellular location">
    <subcellularLocation>
        <location evidence="1">Mitochondrion</location>
    </subcellularLocation>
</comment>
<feature type="domain" description="CAF17 C-terminal" evidence="4">
    <location>
        <begin position="178"/>
        <end position="220"/>
    </location>
</feature>
<dbReference type="PANTHER" id="PTHR22602:SF0">
    <property type="entry name" value="TRANSFERASE CAF17, MITOCHONDRIAL-RELATED"/>
    <property type="match status" value="1"/>
</dbReference>
<accession>A0A0A7NXR2</accession>
<keyword evidence="2" id="KW-0809">Transit peptide</keyword>
<dbReference type="GO" id="GO:0016226">
    <property type="term" value="P:iron-sulfur cluster assembly"/>
    <property type="evidence" value="ECO:0007669"/>
    <property type="project" value="TreeGrafter"/>
</dbReference>
<name>A0A0A7NXR2_9ARAC</name>